<protein>
    <submittedName>
        <fullName evidence="1">DUF3006 domain-containing protein</fullName>
    </submittedName>
</protein>
<sequence>MYIIDRFEGDWAVVEYNKRMTFNLPRKLIPAGTREGDIIIISINVDTSITNKLRTKVNKMTSDIFKD</sequence>
<dbReference type="Pfam" id="PF11213">
    <property type="entry name" value="DUF3006"/>
    <property type="match status" value="1"/>
</dbReference>
<dbReference type="RefSeq" id="WP_277445235.1">
    <property type="nucleotide sequence ID" value="NZ_JAKOAV010000040.1"/>
</dbReference>
<proteinExistence type="predicted"/>
<dbReference type="Gene3D" id="6.20.120.50">
    <property type="match status" value="1"/>
</dbReference>
<dbReference type="AlphaFoldDB" id="A0A9X4H751"/>
<evidence type="ECO:0000313" key="1">
    <source>
        <dbReference type="EMBL" id="MDF9409728.1"/>
    </source>
</evidence>
<dbReference type="EMBL" id="JAKOAV010000040">
    <property type="protein sequence ID" value="MDF9409728.1"/>
    <property type="molecule type" value="Genomic_DNA"/>
</dbReference>
<dbReference type="InterPro" id="IPR021377">
    <property type="entry name" value="DUF3006"/>
</dbReference>
<organism evidence="1 2">
    <name type="scientific">Pelotomaculum isophthalicicum JI</name>
    <dbReference type="NCBI Taxonomy" id="947010"/>
    <lineage>
        <taxon>Bacteria</taxon>
        <taxon>Bacillati</taxon>
        <taxon>Bacillota</taxon>
        <taxon>Clostridia</taxon>
        <taxon>Eubacteriales</taxon>
        <taxon>Desulfotomaculaceae</taxon>
        <taxon>Pelotomaculum</taxon>
    </lineage>
</organism>
<reference evidence="1" key="1">
    <citation type="submission" date="2022-02" db="EMBL/GenBank/DDBJ databases">
        <authorList>
            <person name="Leng L."/>
        </authorList>
    </citation>
    <scope>NUCLEOTIDE SEQUENCE</scope>
    <source>
        <strain evidence="1">JI</strain>
    </source>
</reference>
<name>A0A9X4H751_9FIRM</name>
<keyword evidence="2" id="KW-1185">Reference proteome</keyword>
<accession>A0A9X4H751</accession>
<evidence type="ECO:0000313" key="2">
    <source>
        <dbReference type="Proteomes" id="UP001154312"/>
    </source>
</evidence>
<dbReference type="Proteomes" id="UP001154312">
    <property type="component" value="Unassembled WGS sequence"/>
</dbReference>
<gene>
    <name evidence="1" type="ORF">L7E55_15455</name>
</gene>
<comment type="caution">
    <text evidence="1">The sequence shown here is derived from an EMBL/GenBank/DDBJ whole genome shotgun (WGS) entry which is preliminary data.</text>
</comment>